<dbReference type="InterPro" id="IPR006638">
    <property type="entry name" value="Elp3/MiaA/NifB-like_rSAM"/>
</dbReference>
<dbReference type="eggNOG" id="arCOG01357">
    <property type="taxonomic scope" value="Archaea"/>
</dbReference>
<reference evidence="2 3" key="1">
    <citation type="journal article" date="2011" name="J. Bacteriol.">
        <title>Complete genome sequence of the thermoacidophilic crenarchaeon Thermoproteus uzoniensis 768-20.</title>
        <authorList>
            <person name="Mardanov A.V."/>
            <person name="Gumerov V.M."/>
            <person name="Beletsky A.V."/>
            <person name="Prokofeva M.I."/>
            <person name="Bonch-Osmolovskaya E.A."/>
            <person name="Ravin N.V."/>
            <person name="Skryabin K.G."/>
        </authorList>
    </citation>
    <scope>NUCLEOTIDE SEQUENCE [LARGE SCALE GENOMIC DNA]</scope>
    <source>
        <strain evidence="2 3">768-20</strain>
    </source>
</reference>
<proteinExistence type="predicted"/>
<dbReference type="PANTHER" id="PTHR42731:SF4">
    <property type="entry name" value="RADICAL SAM DOMAIN PROTEIN"/>
    <property type="match status" value="1"/>
</dbReference>
<dbReference type="OrthoDB" id="358785at2157"/>
<feature type="domain" description="Radical SAM core" evidence="1">
    <location>
        <begin position="212"/>
        <end position="466"/>
    </location>
</feature>
<accession>F2L1M0</accession>
<dbReference type="HOGENOM" id="CLU_032214_0_0_2"/>
<dbReference type="STRING" id="999630.TUZN_1400"/>
<protein>
    <submittedName>
        <fullName evidence="2">Radical SAM domain protein</fullName>
    </submittedName>
</protein>
<gene>
    <name evidence="2" type="ordered locus">TUZN_1400</name>
</gene>
<dbReference type="EMBL" id="CP002590">
    <property type="protein sequence ID" value="AEA12876.1"/>
    <property type="molecule type" value="Genomic_DNA"/>
</dbReference>
<dbReference type="InterPro" id="IPR023404">
    <property type="entry name" value="rSAM_horseshoe"/>
</dbReference>
<dbReference type="InterPro" id="IPR007197">
    <property type="entry name" value="rSAM"/>
</dbReference>
<dbReference type="Gene3D" id="3.80.30.20">
    <property type="entry name" value="tm_1862 like domain"/>
    <property type="match status" value="1"/>
</dbReference>
<sequence length="544" mass="61211">MPWEFVLTADRSSFTDYGGNSSLGYVACMPARLVPRFFMDKFFTPPAKADREGRAIHAPYALRKVEAILVNAGYRDVAVVPPERLERAVGPRTKLLGVGAGHDPYGLSPVSTFLTTILGGGETWTARFFRELGERVERLKAKYGFKVVVGGPGVEQLMRAGRPRWADVVFIDDVEVTLPKWLPKILAGEEVPPVIRPGVDEYPAAEDIPAIVNPARLGEVQITRGCPRGCQFCSVTPVTFRSIPISTVVREVEVNLRAGWTQVDLITDDLLLYGTSPYGPNRLKVNHDAIVKLYEAIKSVEVDGRKVRHIFFSHVSAAPVVESPRTVKAVAELGGLGPDKGDTPVIGLETGSIRILNKYMRNKAYPYPPEKWHDVVLEATAILNENYIYPAYTMTIGYPDETEEDIRQTLEIVEKIVDHDFVAWVFPLPVIPMYTSALRHLRHPTLDYLPEGFWDVLYVSWRYNLKVTRRLAPVLLQNSRNKLVSKIVNYMIDRVFSSIDWMFQRLKETRGRSSLELSSIHLDNALGVLRSVYWLTRISFGAKE</sequence>
<dbReference type="KEGG" id="tuz:TUZN_1400"/>
<dbReference type="AlphaFoldDB" id="F2L1M0"/>
<evidence type="ECO:0000313" key="2">
    <source>
        <dbReference type="EMBL" id="AEA12876.1"/>
    </source>
</evidence>
<dbReference type="SMART" id="SM00729">
    <property type="entry name" value="Elp3"/>
    <property type="match status" value="1"/>
</dbReference>
<keyword evidence="3" id="KW-1185">Reference proteome</keyword>
<organism evidence="2 3">
    <name type="scientific">Thermoproteus uzoniensis (strain 768-20)</name>
    <dbReference type="NCBI Taxonomy" id="999630"/>
    <lineage>
        <taxon>Archaea</taxon>
        <taxon>Thermoproteota</taxon>
        <taxon>Thermoprotei</taxon>
        <taxon>Thermoproteales</taxon>
        <taxon>Thermoproteaceae</taxon>
        <taxon>Thermoproteus</taxon>
    </lineage>
</organism>
<dbReference type="InterPro" id="IPR058240">
    <property type="entry name" value="rSAM_sf"/>
</dbReference>
<name>F2L1M0_THEU7</name>
<reference key="2">
    <citation type="submission" date="2011-03" db="EMBL/GenBank/DDBJ databases">
        <title>Complete genome sequence of the thermoacidophilic crenarchaeon Thermoproteus uzoniensis 768-20.</title>
        <authorList>
            <person name="Mardanov A.V."/>
            <person name="Gumerov V.M."/>
            <person name="Beletsky A.V."/>
            <person name="Prokofeva M.I."/>
            <person name="Bonch-Osmolovskaya E.A."/>
            <person name="Ravin N.V."/>
            <person name="Skryabin K.G."/>
        </authorList>
    </citation>
    <scope>NUCLEOTIDE SEQUENCE</scope>
    <source>
        <strain>768-20</strain>
    </source>
</reference>
<evidence type="ECO:0000259" key="1">
    <source>
        <dbReference type="PROSITE" id="PS51918"/>
    </source>
</evidence>
<dbReference type="PROSITE" id="PS51918">
    <property type="entry name" value="RADICAL_SAM"/>
    <property type="match status" value="1"/>
</dbReference>
<evidence type="ECO:0000313" key="3">
    <source>
        <dbReference type="Proteomes" id="UP000008138"/>
    </source>
</evidence>
<dbReference type="GO" id="GO:0051536">
    <property type="term" value="F:iron-sulfur cluster binding"/>
    <property type="evidence" value="ECO:0007669"/>
    <property type="project" value="InterPro"/>
</dbReference>
<dbReference type="SUPFAM" id="SSF102114">
    <property type="entry name" value="Radical SAM enzymes"/>
    <property type="match status" value="1"/>
</dbReference>
<dbReference type="CDD" id="cd01335">
    <property type="entry name" value="Radical_SAM"/>
    <property type="match status" value="1"/>
</dbReference>
<dbReference type="RefSeq" id="WP_013680211.1">
    <property type="nucleotide sequence ID" value="NC_015315.1"/>
</dbReference>
<dbReference type="SFLD" id="SFLDG01082">
    <property type="entry name" value="B12-binding_domain_containing"/>
    <property type="match status" value="1"/>
</dbReference>
<dbReference type="GeneID" id="10360927"/>
<dbReference type="Proteomes" id="UP000008138">
    <property type="component" value="Chromosome"/>
</dbReference>
<dbReference type="SFLD" id="SFLDS00029">
    <property type="entry name" value="Radical_SAM"/>
    <property type="match status" value="1"/>
</dbReference>
<dbReference type="GO" id="GO:0003824">
    <property type="term" value="F:catalytic activity"/>
    <property type="evidence" value="ECO:0007669"/>
    <property type="project" value="InterPro"/>
</dbReference>
<dbReference type="Pfam" id="PF04055">
    <property type="entry name" value="Radical_SAM"/>
    <property type="match status" value="1"/>
</dbReference>
<dbReference type="PANTHER" id="PTHR42731">
    <property type="entry name" value="SLL1084 PROTEIN"/>
    <property type="match status" value="1"/>
</dbReference>